<dbReference type="PANTHER" id="PTHR11461">
    <property type="entry name" value="SERINE PROTEASE INHIBITOR, SERPIN"/>
    <property type="match status" value="1"/>
</dbReference>
<dbReference type="SMART" id="SM00093">
    <property type="entry name" value="SERPIN"/>
    <property type="match status" value="1"/>
</dbReference>
<dbReference type="InterPro" id="IPR042185">
    <property type="entry name" value="Serpin_sf_2"/>
</dbReference>
<feature type="signal peptide" evidence="2">
    <location>
        <begin position="1"/>
        <end position="19"/>
    </location>
</feature>
<evidence type="ECO:0000256" key="1">
    <source>
        <dbReference type="RuleBase" id="RU000411"/>
    </source>
</evidence>
<comment type="caution">
    <text evidence="4">The sequence shown here is derived from an EMBL/GenBank/DDBJ whole genome shotgun (WGS) entry which is preliminary data.</text>
</comment>
<dbReference type="InterPro" id="IPR036186">
    <property type="entry name" value="Serpin_sf"/>
</dbReference>
<dbReference type="Gene3D" id="2.30.39.10">
    <property type="entry name" value="Alpha-1-antitrypsin, domain 1"/>
    <property type="match status" value="1"/>
</dbReference>
<reference evidence="4" key="1">
    <citation type="journal article" date="2023" name="Mol. Biol. Evol.">
        <title>Third-Generation Sequencing Reveals the Adaptive Role of the Epigenome in Three Deep-Sea Polychaetes.</title>
        <authorList>
            <person name="Perez M."/>
            <person name="Aroh O."/>
            <person name="Sun Y."/>
            <person name="Lan Y."/>
            <person name="Juniper S.K."/>
            <person name="Young C.R."/>
            <person name="Angers B."/>
            <person name="Qian P.Y."/>
        </authorList>
    </citation>
    <scope>NUCLEOTIDE SEQUENCE</scope>
    <source>
        <strain evidence="4">R07B-5</strain>
    </source>
</reference>
<dbReference type="InterPro" id="IPR023795">
    <property type="entry name" value="Serpin_CS"/>
</dbReference>
<dbReference type="SUPFAM" id="SSF56574">
    <property type="entry name" value="Serpins"/>
    <property type="match status" value="1"/>
</dbReference>
<evidence type="ECO:0000313" key="4">
    <source>
        <dbReference type="EMBL" id="KAK2171231.1"/>
    </source>
</evidence>
<comment type="similarity">
    <text evidence="1">Belongs to the serpin family.</text>
</comment>
<name>A0AAD9KHB9_RIDPI</name>
<dbReference type="Proteomes" id="UP001209878">
    <property type="component" value="Unassembled WGS sequence"/>
</dbReference>
<dbReference type="GO" id="GO:0004867">
    <property type="term" value="F:serine-type endopeptidase inhibitor activity"/>
    <property type="evidence" value="ECO:0007669"/>
    <property type="project" value="InterPro"/>
</dbReference>
<dbReference type="GO" id="GO:0005615">
    <property type="term" value="C:extracellular space"/>
    <property type="evidence" value="ECO:0007669"/>
    <property type="project" value="InterPro"/>
</dbReference>
<dbReference type="InterPro" id="IPR000215">
    <property type="entry name" value="Serpin_fam"/>
</dbReference>
<dbReference type="PROSITE" id="PS00284">
    <property type="entry name" value="SERPIN"/>
    <property type="match status" value="1"/>
</dbReference>
<evidence type="ECO:0000313" key="5">
    <source>
        <dbReference type="Proteomes" id="UP001209878"/>
    </source>
</evidence>
<organism evidence="4 5">
    <name type="scientific">Ridgeia piscesae</name>
    <name type="common">Tubeworm</name>
    <dbReference type="NCBI Taxonomy" id="27915"/>
    <lineage>
        <taxon>Eukaryota</taxon>
        <taxon>Metazoa</taxon>
        <taxon>Spiralia</taxon>
        <taxon>Lophotrochozoa</taxon>
        <taxon>Annelida</taxon>
        <taxon>Polychaeta</taxon>
        <taxon>Sedentaria</taxon>
        <taxon>Canalipalpata</taxon>
        <taxon>Sabellida</taxon>
        <taxon>Siboglinidae</taxon>
        <taxon>Ridgeia</taxon>
    </lineage>
</organism>
<gene>
    <name evidence="4" type="ORF">NP493_1090g00022</name>
</gene>
<dbReference type="PANTHER" id="PTHR11461:SF342">
    <property type="entry name" value="SERINE PROTEASE INHIBITOR 28DC"/>
    <property type="match status" value="1"/>
</dbReference>
<accession>A0AAD9KHB9</accession>
<dbReference type="Pfam" id="PF00079">
    <property type="entry name" value="Serpin"/>
    <property type="match status" value="1"/>
</dbReference>
<proteinExistence type="inferred from homology"/>
<feature type="domain" description="Serpin" evidence="3">
    <location>
        <begin position="42"/>
        <end position="405"/>
    </location>
</feature>
<dbReference type="CDD" id="cd00172">
    <property type="entry name" value="serpin"/>
    <property type="match status" value="1"/>
</dbReference>
<dbReference type="InterPro" id="IPR023796">
    <property type="entry name" value="Serpin_dom"/>
</dbReference>
<protein>
    <recommendedName>
        <fullName evidence="3">Serpin domain-containing protein</fullName>
    </recommendedName>
</protein>
<keyword evidence="2" id="KW-0732">Signal</keyword>
<sequence>MKTALLLVTLLSMTSVVVTYRRYYTSCNHQYAVVNANGKFAFALYKKIGSASSGQNMIFSPFSVSTALAMTYGGASGLTKSQMASALRFSGIPANCNIHKGFLSLINLMKNYNTVNIANRIYVDNSLGVTLNFGWLTSTYYLAPIKKKDIYNHPVTVTNTINNWVKGQTNNQITNLLDTLDRDVKLVLVNAISFKDKWVKPFGMASNGPFHVSNGATVQVCKMSMSCGPASLKYGNIPGVAAKILELPYKAHQVSMYIIRPNFIQGLSGVENSLTLAKLNSAISAMTTRNVAIVLPKFQLSKNMDLKDRLQALGMHKLFTYGAQLSGIGTGTYPLYVEFVQQKAVIKVDLKGTEASAATAVGVCPAPGRIRRSTTVPFDVDRPFLFVLRENSSGSILFMGRVTNPQSSCSGSAGRFDRVFRPHRFTSLRHVGRPAFSSRSG</sequence>
<dbReference type="AlphaFoldDB" id="A0AAD9KHB9"/>
<feature type="chain" id="PRO_5041933325" description="Serpin domain-containing protein" evidence="2">
    <location>
        <begin position="20"/>
        <end position="441"/>
    </location>
</feature>
<evidence type="ECO:0000256" key="2">
    <source>
        <dbReference type="SAM" id="SignalP"/>
    </source>
</evidence>
<keyword evidence="5" id="KW-1185">Reference proteome</keyword>
<dbReference type="Gene3D" id="3.30.497.10">
    <property type="entry name" value="Antithrombin, subunit I, domain 2"/>
    <property type="match status" value="1"/>
</dbReference>
<evidence type="ECO:0000259" key="3">
    <source>
        <dbReference type="SMART" id="SM00093"/>
    </source>
</evidence>
<dbReference type="EMBL" id="JAODUO010001089">
    <property type="protein sequence ID" value="KAK2171231.1"/>
    <property type="molecule type" value="Genomic_DNA"/>
</dbReference>
<dbReference type="InterPro" id="IPR042178">
    <property type="entry name" value="Serpin_sf_1"/>
</dbReference>